<comment type="caution">
    <text evidence="3">The sequence shown here is derived from an EMBL/GenBank/DDBJ whole genome shotgun (WGS) entry which is preliminary data.</text>
</comment>
<evidence type="ECO:0000259" key="2">
    <source>
        <dbReference type="Pfam" id="PF07859"/>
    </source>
</evidence>
<keyword evidence="1" id="KW-0378">Hydrolase</keyword>
<proteinExistence type="predicted"/>
<organism evidence="3 4">
    <name type="scientific">Paenibacillus glycanilyticus</name>
    <dbReference type="NCBI Taxonomy" id="126569"/>
    <lineage>
        <taxon>Bacteria</taxon>
        <taxon>Bacillati</taxon>
        <taxon>Bacillota</taxon>
        <taxon>Bacilli</taxon>
        <taxon>Bacillales</taxon>
        <taxon>Paenibacillaceae</taxon>
        <taxon>Paenibacillus</taxon>
    </lineage>
</organism>
<feature type="domain" description="Alpha/beta hydrolase fold-3" evidence="2">
    <location>
        <begin position="121"/>
        <end position="345"/>
    </location>
</feature>
<evidence type="ECO:0000313" key="3">
    <source>
        <dbReference type="EMBL" id="GMK48976.1"/>
    </source>
</evidence>
<sequence>MRVYGQEIVNALQAQQEEANLNGTQVIVKINPEETRAGYLDPYELQIIRKWAGEQKAAPAQPPSPEEQLRLIRDSMGFPNRNLNTVEIYTGYERVKLGDNEVGLWRYYPRKSMRKPNKPCLIYIHGGGWIGGTVFAVENPCRLIAELADAVVFNIDYSLAPEHKFPNGFNDCFNAVQYIYEHAEEYGIDRNRIAVGGDSAGGNLSAAVATKDRDLGTRMVAQQVLIYPCVTFLNGVNGYQWELSQFEMSDEQKAMIDPMLGIGRPTEADPEGRKAWELYLPHEEEVRNPYVSPLLADSTGLPRTLCVGAEFDGLRIQSEVYSRQLAAAGVPVKTIRYKGCTHAFIDRLGFVPQAEDLCIEIANALKAL</sequence>
<evidence type="ECO:0000256" key="1">
    <source>
        <dbReference type="ARBA" id="ARBA00022801"/>
    </source>
</evidence>
<reference evidence="3 4" key="1">
    <citation type="submission" date="2023-05" db="EMBL/GenBank/DDBJ databases">
        <title>Draft genome of Paenibacillus sp. CCS26.</title>
        <authorList>
            <person name="Akita H."/>
            <person name="Shinto Y."/>
            <person name="Kimura Z."/>
        </authorList>
    </citation>
    <scope>NUCLEOTIDE SEQUENCE [LARGE SCALE GENOMIC DNA]</scope>
    <source>
        <strain evidence="3 4">CCS26</strain>
    </source>
</reference>
<dbReference type="PANTHER" id="PTHR48081:SF8">
    <property type="entry name" value="ALPHA_BETA HYDROLASE FOLD-3 DOMAIN-CONTAINING PROTEIN-RELATED"/>
    <property type="match status" value="1"/>
</dbReference>
<dbReference type="EMBL" id="BTCL01000042">
    <property type="protein sequence ID" value="GMK48976.1"/>
    <property type="molecule type" value="Genomic_DNA"/>
</dbReference>
<dbReference type="Proteomes" id="UP001285921">
    <property type="component" value="Unassembled WGS sequence"/>
</dbReference>
<dbReference type="PANTHER" id="PTHR48081">
    <property type="entry name" value="AB HYDROLASE SUPERFAMILY PROTEIN C4A8.06C"/>
    <property type="match status" value="1"/>
</dbReference>
<dbReference type="InterPro" id="IPR029058">
    <property type="entry name" value="AB_hydrolase_fold"/>
</dbReference>
<dbReference type="Gene3D" id="3.40.50.1820">
    <property type="entry name" value="alpha/beta hydrolase"/>
    <property type="match status" value="1"/>
</dbReference>
<dbReference type="SUPFAM" id="SSF53474">
    <property type="entry name" value="alpha/beta-Hydrolases"/>
    <property type="match status" value="1"/>
</dbReference>
<accession>A0ABQ6NV57</accession>
<dbReference type="InterPro" id="IPR013094">
    <property type="entry name" value="AB_hydrolase_3"/>
</dbReference>
<protein>
    <recommendedName>
        <fullName evidence="2">Alpha/beta hydrolase fold-3 domain-containing protein</fullName>
    </recommendedName>
</protein>
<gene>
    <name evidence="3" type="ORF">PghCCS26_61060</name>
</gene>
<dbReference type="InterPro" id="IPR050300">
    <property type="entry name" value="GDXG_lipolytic_enzyme"/>
</dbReference>
<name>A0ABQ6NV57_9BACL</name>
<dbReference type="Pfam" id="PF07859">
    <property type="entry name" value="Abhydrolase_3"/>
    <property type="match status" value="1"/>
</dbReference>
<dbReference type="RefSeq" id="WP_317982377.1">
    <property type="nucleotide sequence ID" value="NZ_BTCL01000042.1"/>
</dbReference>
<keyword evidence="4" id="KW-1185">Reference proteome</keyword>
<evidence type="ECO:0000313" key="4">
    <source>
        <dbReference type="Proteomes" id="UP001285921"/>
    </source>
</evidence>